<dbReference type="EC" id="3.5.2.7" evidence="1 7"/>
<protein>
    <recommendedName>
        <fullName evidence="1 7">Imidazolonepropionase</fullName>
        <ecNumber evidence="1 7">3.5.2.7</ecNumber>
    </recommendedName>
    <alternativeName>
        <fullName evidence="7">Imidazolone-5-propionate hydrolase</fullName>
    </alternativeName>
</protein>
<feature type="binding site" evidence="7">
    <location>
        <position position="81"/>
    </location>
    <ligand>
        <name>Zn(2+)</name>
        <dbReference type="ChEBI" id="CHEBI:29105"/>
    </ligand>
</feature>
<evidence type="ECO:0000256" key="4">
    <source>
        <dbReference type="ARBA" id="ARBA00022808"/>
    </source>
</evidence>
<keyword evidence="10" id="KW-1185">Reference proteome</keyword>
<evidence type="ECO:0000256" key="5">
    <source>
        <dbReference type="ARBA" id="ARBA00022833"/>
    </source>
</evidence>
<dbReference type="GO" id="GO:0005506">
    <property type="term" value="F:iron ion binding"/>
    <property type="evidence" value="ECO:0007669"/>
    <property type="project" value="UniProtKB-UniRule"/>
</dbReference>
<feature type="binding site" evidence="7">
    <location>
        <position position="81"/>
    </location>
    <ligand>
        <name>Fe(3+)</name>
        <dbReference type="ChEBI" id="CHEBI:29034"/>
    </ligand>
</feature>
<feature type="binding site" evidence="7">
    <location>
        <position position="329"/>
    </location>
    <ligand>
        <name>N-formimidoyl-L-glutamate</name>
        <dbReference type="ChEBI" id="CHEBI:58928"/>
    </ligand>
</feature>
<reference evidence="9 10" key="1">
    <citation type="submission" date="2009-12" db="EMBL/GenBank/DDBJ databases">
        <title>Genome Sequence of Prevotella timonensis CRIS 5C-B1.</title>
        <authorList>
            <person name="Durkin A.S."/>
            <person name="Madupu R."/>
            <person name="Torralba M."/>
            <person name="Methe B."/>
            <person name="Sutton G."/>
            <person name="Strausberg R.L."/>
            <person name="Nelson K.E."/>
        </authorList>
    </citation>
    <scope>NUCLEOTIDE SEQUENCE [LARGE SCALE GENOMIC DNA]</scope>
    <source>
        <strain evidence="9 10">CRIS 5C-B1</strain>
    </source>
</reference>
<keyword evidence="3 7" id="KW-0378">Hydrolase</keyword>
<feature type="binding site" evidence="7">
    <location>
        <position position="83"/>
    </location>
    <ligand>
        <name>Fe(3+)</name>
        <dbReference type="ChEBI" id="CHEBI:29034"/>
    </ligand>
</feature>
<feature type="binding site" evidence="7">
    <location>
        <position position="254"/>
    </location>
    <ligand>
        <name>4-imidazolone-5-propanoate</name>
        <dbReference type="ChEBI" id="CHEBI:77893"/>
    </ligand>
</feature>
<comment type="similarity">
    <text evidence="7">Belongs to the metallo-dependent hydrolases superfamily. HutI family.</text>
</comment>
<dbReference type="EMBL" id="ADEF01000055">
    <property type="protein sequence ID" value="EFA96882.1"/>
    <property type="molecule type" value="Genomic_DNA"/>
</dbReference>
<comment type="subcellular location">
    <subcellularLocation>
        <location evidence="7">Cytoplasm</location>
    </subcellularLocation>
</comment>
<dbReference type="GO" id="GO:0019557">
    <property type="term" value="P:L-histidine catabolic process to glutamate and formate"/>
    <property type="evidence" value="ECO:0007669"/>
    <property type="project" value="UniProtKB-UniPathway"/>
</dbReference>
<keyword evidence="7" id="KW-0963">Cytoplasm</keyword>
<dbReference type="RefSeq" id="WP_008125343.1">
    <property type="nucleotide sequence ID" value="NZ_ADEF01000055.1"/>
</dbReference>
<dbReference type="GO" id="GO:0005737">
    <property type="term" value="C:cytoplasm"/>
    <property type="evidence" value="ECO:0007669"/>
    <property type="project" value="UniProtKB-SubCell"/>
</dbReference>
<evidence type="ECO:0000313" key="10">
    <source>
        <dbReference type="Proteomes" id="UP000004001"/>
    </source>
</evidence>
<evidence type="ECO:0000256" key="7">
    <source>
        <dbReference type="HAMAP-Rule" id="MF_00372"/>
    </source>
</evidence>
<feature type="binding site" evidence="7">
    <location>
        <position position="83"/>
    </location>
    <ligand>
        <name>Zn(2+)</name>
        <dbReference type="ChEBI" id="CHEBI:29105"/>
    </ligand>
</feature>
<feature type="binding site" evidence="7">
    <location>
        <position position="251"/>
    </location>
    <ligand>
        <name>Fe(3+)</name>
        <dbReference type="ChEBI" id="CHEBI:29034"/>
    </ligand>
</feature>
<evidence type="ECO:0000256" key="1">
    <source>
        <dbReference type="ARBA" id="ARBA00012864"/>
    </source>
</evidence>
<keyword evidence="2 7" id="KW-0479">Metal-binding</keyword>
<dbReference type="InterPro" id="IPR032466">
    <property type="entry name" value="Metal_Hydrolase"/>
</dbReference>
<comment type="cofactor">
    <cofactor evidence="7">
        <name>Zn(2+)</name>
        <dbReference type="ChEBI" id="CHEBI:29105"/>
    </cofactor>
    <cofactor evidence="7">
        <name>Fe(3+)</name>
        <dbReference type="ChEBI" id="CHEBI:29034"/>
    </cofactor>
    <text evidence="7">Binds 1 zinc or iron ion per subunit.</text>
</comment>
<proteinExistence type="inferred from homology"/>
<keyword evidence="4 7" id="KW-0369">Histidine metabolism</keyword>
<name>D1W176_9BACT</name>
<feature type="binding site" evidence="7">
    <location>
        <position position="251"/>
    </location>
    <ligand>
        <name>Zn(2+)</name>
        <dbReference type="ChEBI" id="CHEBI:29105"/>
    </ligand>
</feature>
<feature type="binding site" evidence="7">
    <location>
        <position position="186"/>
    </location>
    <ligand>
        <name>4-imidazolone-5-propanoate</name>
        <dbReference type="ChEBI" id="CHEBI:77893"/>
    </ligand>
</feature>
<sequence>MKLLVTNIAFLAGIQPTDKLRLEGKEMARLETIANAFLYVEDGRIHSYGAMSDLPTCNFPSDVQQIDAKGGSVLPSWCDSHTHIVFAGSREQEFVDKIRGLSYAEIAKRGGGILNSADKLHEMSEDELYQQAMRRVDEVIRKGTGCIEIKSGYGLNTADELKMLRVIKRIKETTPLKVVATFLGAHAVSREYAGRQSEYVDLVIREMIPAVAKENLAEYIDVFCDTGFFTPEETARILEAGAKYGMRGKIHADELASSGGVEVGVRYNALSVDHLESMTAETIETLRGSETMPTALPGTSFFLNMPFALGRKVIDEGLPLAVASDYNPGSTPSGDMKFVISLACIKMRLLPAEAINAGTMNSAYAMGLSKDYGSITKGKVANFYITKPIPSVDFIPYAYTTPIVDRIFLRGEEYIPQTEL</sequence>
<dbReference type="SUPFAM" id="SSF51338">
    <property type="entry name" value="Composite domain of metallo-dependent hydrolases"/>
    <property type="match status" value="1"/>
</dbReference>
<feature type="binding site" evidence="7">
    <location>
        <position position="153"/>
    </location>
    <ligand>
        <name>4-imidazolone-5-propanoate</name>
        <dbReference type="ChEBI" id="CHEBI:77893"/>
    </ligand>
</feature>
<dbReference type="InterPro" id="IPR006680">
    <property type="entry name" value="Amidohydro-rel"/>
</dbReference>
<dbReference type="GO" id="GO:0008270">
    <property type="term" value="F:zinc ion binding"/>
    <property type="evidence" value="ECO:0007669"/>
    <property type="project" value="UniProtKB-UniRule"/>
</dbReference>
<dbReference type="Gene3D" id="2.30.40.10">
    <property type="entry name" value="Urease, subunit C, domain 1"/>
    <property type="match status" value="1"/>
</dbReference>
<dbReference type="FunFam" id="3.20.20.140:FF:000007">
    <property type="entry name" value="Imidazolonepropionase"/>
    <property type="match status" value="1"/>
</dbReference>
<dbReference type="HAMAP" id="MF_00372">
    <property type="entry name" value="HutI"/>
    <property type="match status" value="1"/>
</dbReference>
<dbReference type="AlphaFoldDB" id="D1W176"/>
<dbReference type="GO" id="GO:0019556">
    <property type="term" value="P:L-histidine catabolic process to glutamate and formamide"/>
    <property type="evidence" value="ECO:0007669"/>
    <property type="project" value="UniProtKB-UniRule"/>
</dbReference>
<evidence type="ECO:0000256" key="6">
    <source>
        <dbReference type="ARBA" id="ARBA00023004"/>
    </source>
</evidence>
<dbReference type="GO" id="GO:0050480">
    <property type="term" value="F:imidazolonepropionase activity"/>
    <property type="evidence" value="ECO:0007669"/>
    <property type="project" value="UniProtKB-UniRule"/>
</dbReference>
<keyword evidence="6 7" id="KW-0408">Iron</keyword>
<dbReference type="SUPFAM" id="SSF51556">
    <property type="entry name" value="Metallo-dependent hydrolases"/>
    <property type="match status" value="1"/>
</dbReference>
<evidence type="ECO:0000259" key="8">
    <source>
        <dbReference type="Pfam" id="PF01979"/>
    </source>
</evidence>
<dbReference type="Proteomes" id="UP000004001">
    <property type="component" value="Unassembled WGS sequence"/>
</dbReference>
<evidence type="ECO:0000313" key="9">
    <source>
        <dbReference type="EMBL" id="EFA96882.1"/>
    </source>
</evidence>
<feature type="binding site" evidence="7">
    <location>
        <position position="153"/>
    </location>
    <ligand>
        <name>N-formimidoyl-L-glutamate</name>
        <dbReference type="ChEBI" id="CHEBI:58928"/>
    </ligand>
</feature>
<dbReference type="NCBIfam" id="TIGR01224">
    <property type="entry name" value="hutI"/>
    <property type="match status" value="1"/>
</dbReference>
<feature type="binding site" evidence="7">
    <location>
        <position position="325"/>
    </location>
    <ligand>
        <name>Zn(2+)</name>
        <dbReference type="ChEBI" id="CHEBI:29105"/>
    </ligand>
</feature>
<dbReference type="InterPro" id="IPR011059">
    <property type="entry name" value="Metal-dep_hydrolase_composite"/>
</dbReference>
<dbReference type="UniPathway" id="UPA00379">
    <property type="reaction ID" value="UER00551"/>
</dbReference>
<accession>D1W176</accession>
<dbReference type="PANTHER" id="PTHR42752">
    <property type="entry name" value="IMIDAZOLONEPROPIONASE"/>
    <property type="match status" value="1"/>
</dbReference>
<evidence type="ECO:0000256" key="3">
    <source>
        <dbReference type="ARBA" id="ARBA00022801"/>
    </source>
</evidence>
<feature type="domain" description="Amidohydrolase-related" evidence="8">
    <location>
        <begin position="73"/>
        <end position="392"/>
    </location>
</feature>
<dbReference type="Gene3D" id="3.20.20.140">
    <property type="entry name" value="Metal-dependent hydrolases"/>
    <property type="match status" value="1"/>
</dbReference>
<dbReference type="eggNOG" id="COG1228">
    <property type="taxonomic scope" value="Bacteria"/>
</dbReference>
<comment type="caution">
    <text evidence="9">The sequence shown here is derived from an EMBL/GenBank/DDBJ whole genome shotgun (WGS) entry which is preliminary data.</text>
</comment>
<comment type="catalytic activity">
    <reaction evidence="7">
        <text>4-imidazolone-5-propanoate + H2O = N-formimidoyl-L-glutamate</text>
        <dbReference type="Rhea" id="RHEA:23660"/>
        <dbReference type="ChEBI" id="CHEBI:15377"/>
        <dbReference type="ChEBI" id="CHEBI:58928"/>
        <dbReference type="ChEBI" id="CHEBI:77893"/>
        <dbReference type="EC" id="3.5.2.7"/>
    </reaction>
</comment>
<organism evidence="9 10">
    <name type="scientific">Hoylesella timonensis CRIS 5C-B1</name>
    <dbReference type="NCBI Taxonomy" id="679189"/>
    <lineage>
        <taxon>Bacteria</taxon>
        <taxon>Pseudomonadati</taxon>
        <taxon>Bacteroidota</taxon>
        <taxon>Bacteroidia</taxon>
        <taxon>Bacteroidales</taxon>
        <taxon>Prevotellaceae</taxon>
        <taxon>Hoylesella</taxon>
    </lineage>
</organism>
<gene>
    <name evidence="7 9" type="primary">hutI</name>
    <name evidence="9" type="ORF">HMPREF9019_0850</name>
</gene>
<dbReference type="PANTHER" id="PTHR42752:SF1">
    <property type="entry name" value="IMIDAZOLONEPROPIONASE-RELATED"/>
    <property type="match status" value="1"/>
</dbReference>
<evidence type="ECO:0000256" key="2">
    <source>
        <dbReference type="ARBA" id="ARBA00022723"/>
    </source>
</evidence>
<keyword evidence="5 7" id="KW-0862">Zinc</keyword>
<feature type="binding site" evidence="7">
    <location>
        <position position="330"/>
    </location>
    <ligand>
        <name>4-imidazolone-5-propanoate</name>
        <dbReference type="ChEBI" id="CHEBI:77893"/>
    </ligand>
</feature>
<feature type="binding site" evidence="7">
    <location>
        <position position="325"/>
    </location>
    <ligand>
        <name>Fe(3+)</name>
        <dbReference type="ChEBI" id="CHEBI:29034"/>
    </ligand>
</feature>
<comment type="pathway">
    <text evidence="7">Amino-acid degradation; L-histidine degradation into L-glutamate; N-formimidoyl-L-glutamate from L-histidine: step 3/3.</text>
</comment>
<feature type="binding site" evidence="7">
    <location>
        <position position="90"/>
    </location>
    <ligand>
        <name>4-imidazolone-5-propanoate</name>
        <dbReference type="ChEBI" id="CHEBI:77893"/>
    </ligand>
</feature>
<dbReference type="InterPro" id="IPR005920">
    <property type="entry name" value="HutI"/>
</dbReference>
<feature type="binding site" evidence="7">
    <location>
        <position position="327"/>
    </location>
    <ligand>
        <name>N-formimidoyl-L-glutamate</name>
        <dbReference type="ChEBI" id="CHEBI:58928"/>
    </ligand>
</feature>
<comment type="function">
    <text evidence="7">Catalyzes the hydrolytic cleavage of the carbon-nitrogen bond in imidazolone-5-propanoate to yield N-formimidoyl-L-glutamate. It is the third step in the universal histidine degradation pathway.</text>
</comment>
<dbReference type="Pfam" id="PF01979">
    <property type="entry name" value="Amidohydro_1"/>
    <property type="match status" value="1"/>
</dbReference>